<evidence type="ECO:0000313" key="3">
    <source>
        <dbReference type="Proteomes" id="UP000650081"/>
    </source>
</evidence>
<feature type="signal peptide" evidence="1">
    <location>
        <begin position="1"/>
        <end position="23"/>
    </location>
</feature>
<gene>
    <name evidence="2" type="ORF">H9S92_02180</name>
</gene>
<dbReference type="PROSITE" id="PS51257">
    <property type="entry name" value="PROKAR_LIPOPROTEIN"/>
    <property type="match status" value="1"/>
</dbReference>
<dbReference type="RefSeq" id="WP_187465091.1">
    <property type="nucleotide sequence ID" value="NZ_JACSIT010000042.1"/>
</dbReference>
<protein>
    <submittedName>
        <fullName evidence="2">Phosphopeptide-binding protein</fullName>
    </submittedName>
</protein>
<evidence type="ECO:0000313" key="2">
    <source>
        <dbReference type="EMBL" id="MBC6992961.1"/>
    </source>
</evidence>
<dbReference type="Proteomes" id="UP000650081">
    <property type="component" value="Unassembled WGS sequence"/>
</dbReference>
<comment type="caution">
    <text evidence="2">The sequence shown here is derived from an EMBL/GenBank/DDBJ whole genome shotgun (WGS) entry which is preliminary data.</text>
</comment>
<proteinExistence type="predicted"/>
<accession>A0A923PHT5</accession>
<feature type="chain" id="PRO_5036720729" evidence="1">
    <location>
        <begin position="24"/>
        <end position="269"/>
    </location>
</feature>
<dbReference type="EMBL" id="JACSIT010000042">
    <property type="protein sequence ID" value="MBC6992961.1"/>
    <property type="molecule type" value="Genomic_DNA"/>
</dbReference>
<evidence type="ECO:0000256" key="1">
    <source>
        <dbReference type="SAM" id="SignalP"/>
    </source>
</evidence>
<name>A0A923PHT5_9BACT</name>
<sequence length="269" mass="29659">MRFFQFITLSFLFVFAVACGDNANQTADAEAEAQRIADSIAAIPAAVTLEPMPETTGFPDASIDNWTYQGGKFTYAASNYTFGTQTPDADAVMCANSAEGQHVHLIIDNEPYIAKYTPEFEQTIADGPHHILTFLSRSYHESIKTPAAHRAVMADVAGGAFKSSKEITEPMLFYSRPKGSYKGEKETTNVMLDFYPVNVTLGQDGYFVEAVVNGTETFKITEWKPYLLKGLPMGENTVKLTLMKDDAMVETPLNPVTRTFTLEALPTEM</sequence>
<reference evidence="2" key="1">
    <citation type="submission" date="2020-08" db="EMBL/GenBank/DDBJ databases">
        <title>Lewinella bacteria from marine environments.</title>
        <authorList>
            <person name="Zhong Y."/>
        </authorList>
    </citation>
    <scope>NUCLEOTIDE SEQUENCE</scope>
    <source>
        <strain evidence="2">KCTC 42187</strain>
    </source>
</reference>
<dbReference type="AlphaFoldDB" id="A0A923PHT5"/>
<keyword evidence="3" id="KW-1185">Reference proteome</keyword>
<organism evidence="2 3">
    <name type="scientific">Neolewinella lacunae</name>
    <dbReference type="NCBI Taxonomy" id="1517758"/>
    <lineage>
        <taxon>Bacteria</taxon>
        <taxon>Pseudomonadati</taxon>
        <taxon>Bacteroidota</taxon>
        <taxon>Saprospiria</taxon>
        <taxon>Saprospirales</taxon>
        <taxon>Lewinellaceae</taxon>
        <taxon>Neolewinella</taxon>
    </lineage>
</organism>
<keyword evidence="1" id="KW-0732">Signal</keyword>